<dbReference type="InterPro" id="IPR018501">
    <property type="entry name" value="DDT_dom"/>
</dbReference>
<feature type="region of interest" description="Disordered" evidence="8">
    <location>
        <begin position="281"/>
        <end position="337"/>
    </location>
</feature>
<keyword evidence="4" id="KW-0804">Transcription</keyword>
<feature type="region of interest" description="Disordered" evidence="8">
    <location>
        <begin position="373"/>
        <end position="444"/>
    </location>
</feature>
<dbReference type="Pfam" id="PF00439">
    <property type="entry name" value="Bromodomain"/>
    <property type="match status" value="2"/>
</dbReference>
<dbReference type="PROSITE" id="PS50827">
    <property type="entry name" value="DDT"/>
    <property type="match status" value="1"/>
</dbReference>
<evidence type="ECO:0000256" key="5">
    <source>
        <dbReference type="ARBA" id="ARBA00023242"/>
    </source>
</evidence>
<evidence type="ECO:0000313" key="11">
    <source>
        <dbReference type="EMBL" id="KAF0724564.1"/>
    </source>
</evidence>
<dbReference type="InterPro" id="IPR050935">
    <property type="entry name" value="Bromo_chromatin_reader"/>
</dbReference>
<dbReference type="CDD" id="cd04369">
    <property type="entry name" value="Bromodomain"/>
    <property type="match status" value="1"/>
</dbReference>
<dbReference type="InterPro" id="IPR001487">
    <property type="entry name" value="Bromodomain"/>
</dbReference>
<evidence type="ECO:0008006" key="13">
    <source>
        <dbReference type="Google" id="ProtNLM"/>
    </source>
</evidence>
<dbReference type="InterPro" id="IPR036427">
    <property type="entry name" value="Bromodomain-like_sf"/>
</dbReference>
<evidence type="ECO:0000256" key="2">
    <source>
        <dbReference type="ARBA" id="ARBA00023015"/>
    </source>
</evidence>
<comment type="subcellular location">
    <subcellularLocation>
        <location evidence="1">Nucleus</location>
    </subcellularLocation>
</comment>
<gene>
    <name evidence="11" type="ORF">Ae201684_016772</name>
</gene>
<protein>
    <recommendedName>
        <fullName evidence="13">Bromo domain-containing protein</fullName>
    </recommendedName>
</protein>
<feature type="coiled-coil region" evidence="7">
    <location>
        <begin position="1021"/>
        <end position="1048"/>
    </location>
</feature>
<dbReference type="SMART" id="SM00297">
    <property type="entry name" value="BROMO"/>
    <property type="match status" value="2"/>
</dbReference>
<feature type="compositionally biased region" description="Low complexity" evidence="8">
    <location>
        <begin position="102"/>
        <end position="114"/>
    </location>
</feature>
<dbReference type="PANTHER" id="PTHR22880">
    <property type="entry name" value="FALZ-RELATED BROMODOMAIN-CONTAINING PROTEINS"/>
    <property type="match status" value="1"/>
</dbReference>
<dbReference type="Gene3D" id="1.20.920.10">
    <property type="entry name" value="Bromodomain-like"/>
    <property type="match status" value="2"/>
</dbReference>
<dbReference type="GO" id="GO:0005634">
    <property type="term" value="C:nucleus"/>
    <property type="evidence" value="ECO:0007669"/>
    <property type="project" value="UniProtKB-SubCell"/>
</dbReference>
<feature type="compositionally biased region" description="Low complexity" evidence="8">
    <location>
        <begin position="384"/>
        <end position="407"/>
    </location>
</feature>
<evidence type="ECO:0000259" key="9">
    <source>
        <dbReference type="PROSITE" id="PS50014"/>
    </source>
</evidence>
<feature type="compositionally biased region" description="Basic residues" evidence="8">
    <location>
        <begin position="285"/>
        <end position="303"/>
    </location>
</feature>
<dbReference type="PANTHER" id="PTHR22880:SF225">
    <property type="entry name" value="BROMODOMAIN-CONTAINING PROTEIN BET-1-RELATED"/>
    <property type="match status" value="1"/>
</dbReference>
<dbReference type="InterPro" id="IPR018359">
    <property type="entry name" value="Bromodomain_CS"/>
</dbReference>
<keyword evidence="5" id="KW-0539">Nucleus</keyword>
<dbReference type="EMBL" id="VJMJ01000267">
    <property type="protein sequence ID" value="KAF0724564.1"/>
    <property type="molecule type" value="Genomic_DNA"/>
</dbReference>
<dbReference type="Pfam" id="PF12047">
    <property type="entry name" value="DNMT1-RFD"/>
    <property type="match status" value="1"/>
</dbReference>
<dbReference type="GO" id="GO:0006338">
    <property type="term" value="P:chromatin remodeling"/>
    <property type="evidence" value="ECO:0007669"/>
    <property type="project" value="TreeGrafter"/>
</dbReference>
<keyword evidence="7" id="KW-0175">Coiled coil</keyword>
<dbReference type="PRINTS" id="PR00503">
    <property type="entry name" value="BROMODOMAIN"/>
</dbReference>
<organism evidence="11 12">
    <name type="scientific">Aphanomyces euteiches</name>
    <dbReference type="NCBI Taxonomy" id="100861"/>
    <lineage>
        <taxon>Eukaryota</taxon>
        <taxon>Sar</taxon>
        <taxon>Stramenopiles</taxon>
        <taxon>Oomycota</taxon>
        <taxon>Saprolegniomycetes</taxon>
        <taxon>Saprolegniales</taxon>
        <taxon>Verrucalvaceae</taxon>
        <taxon>Aphanomyces</taxon>
    </lineage>
</organism>
<dbReference type="InterPro" id="IPR028941">
    <property type="entry name" value="WHIM2_dom"/>
</dbReference>
<dbReference type="Pfam" id="PF15613">
    <property type="entry name" value="WSD"/>
    <property type="match status" value="1"/>
</dbReference>
<name>A0A6G0WE00_9STRA</name>
<reference evidence="11 12" key="1">
    <citation type="submission" date="2019-07" db="EMBL/GenBank/DDBJ databases">
        <title>Genomics analysis of Aphanomyces spp. identifies a new class of oomycete effector associated with host adaptation.</title>
        <authorList>
            <person name="Gaulin E."/>
        </authorList>
    </citation>
    <scope>NUCLEOTIDE SEQUENCE [LARGE SCALE GENOMIC DNA]</scope>
    <source>
        <strain evidence="11 12">ATCC 201684</strain>
    </source>
</reference>
<feature type="compositionally biased region" description="Low complexity" evidence="8">
    <location>
        <begin position="68"/>
        <end position="84"/>
    </location>
</feature>
<comment type="caution">
    <text evidence="11">The sequence shown here is derived from an EMBL/GenBank/DDBJ whole genome shotgun (WGS) entry which is preliminary data.</text>
</comment>
<keyword evidence="2" id="KW-0805">Transcription regulation</keyword>
<dbReference type="SUPFAM" id="SSF47370">
    <property type="entry name" value="Bromodomain"/>
    <property type="match status" value="2"/>
</dbReference>
<feature type="compositionally biased region" description="Low complexity" evidence="8">
    <location>
        <begin position="18"/>
        <end position="41"/>
    </location>
</feature>
<evidence type="ECO:0000256" key="7">
    <source>
        <dbReference type="SAM" id="Coils"/>
    </source>
</evidence>
<dbReference type="GO" id="GO:0009725">
    <property type="term" value="P:response to hormone"/>
    <property type="evidence" value="ECO:0007669"/>
    <property type="project" value="InterPro"/>
</dbReference>
<evidence type="ECO:0000259" key="10">
    <source>
        <dbReference type="PROSITE" id="PS50827"/>
    </source>
</evidence>
<dbReference type="GO" id="GO:0003677">
    <property type="term" value="F:DNA binding"/>
    <property type="evidence" value="ECO:0007669"/>
    <property type="project" value="InterPro"/>
</dbReference>
<feature type="domain" description="Bromo" evidence="9">
    <location>
        <begin position="855"/>
        <end position="928"/>
    </location>
</feature>
<dbReference type="InterPro" id="IPR022702">
    <property type="entry name" value="Cytosine_MeTrfase1_RFD"/>
</dbReference>
<feature type="coiled-coil region" evidence="7">
    <location>
        <begin position="646"/>
        <end position="698"/>
    </location>
</feature>
<dbReference type="VEuPathDB" id="FungiDB:AeMF1_015775"/>
<evidence type="ECO:0000313" key="12">
    <source>
        <dbReference type="Proteomes" id="UP000481153"/>
    </source>
</evidence>
<dbReference type="PROSITE" id="PS00633">
    <property type="entry name" value="BROMODOMAIN_1"/>
    <property type="match status" value="2"/>
</dbReference>
<feature type="compositionally biased region" description="Polar residues" evidence="8">
    <location>
        <begin position="409"/>
        <end position="418"/>
    </location>
</feature>
<evidence type="ECO:0000256" key="3">
    <source>
        <dbReference type="ARBA" id="ARBA00023117"/>
    </source>
</evidence>
<dbReference type="Proteomes" id="UP000481153">
    <property type="component" value="Unassembled WGS sequence"/>
</dbReference>
<dbReference type="GO" id="GO:0006355">
    <property type="term" value="P:regulation of DNA-templated transcription"/>
    <property type="evidence" value="ECO:0007669"/>
    <property type="project" value="InterPro"/>
</dbReference>
<feature type="compositionally biased region" description="Low complexity" evidence="8">
    <location>
        <begin position="308"/>
        <end position="317"/>
    </location>
</feature>
<evidence type="ECO:0000256" key="1">
    <source>
        <dbReference type="ARBA" id="ARBA00004123"/>
    </source>
</evidence>
<dbReference type="GO" id="GO:0000785">
    <property type="term" value="C:chromatin"/>
    <property type="evidence" value="ECO:0007669"/>
    <property type="project" value="TreeGrafter"/>
</dbReference>
<feature type="domain" description="Bromo" evidence="9">
    <location>
        <begin position="1448"/>
        <end position="1510"/>
    </location>
</feature>
<evidence type="ECO:0000256" key="4">
    <source>
        <dbReference type="ARBA" id="ARBA00023163"/>
    </source>
</evidence>
<proteinExistence type="predicted"/>
<keyword evidence="12" id="KW-1185">Reference proteome</keyword>
<dbReference type="PROSITE" id="PS50014">
    <property type="entry name" value="BROMODOMAIN_2"/>
    <property type="match status" value="2"/>
</dbReference>
<feature type="region of interest" description="Disordered" evidence="8">
    <location>
        <begin position="1"/>
        <end position="140"/>
    </location>
</feature>
<feature type="domain" description="DDT" evidence="10">
    <location>
        <begin position="734"/>
        <end position="796"/>
    </location>
</feature>
<keyword evidence="3 6" id="KW-0103">Bromodomain</keyword>
<sequence length="1663" mass="187487">MVTEMTLSDLMARDGRLSSSGSDSSSSSSVSDSSSSSSSDSSESEDEEKTVEKVRRKVSLSQAKEIKAQAAAAAAAAATAATGAKNSRPTAQKAGSKASRGKPSAPKASTAKPKAPSRPRGGEKTTPRSNKAPAPPPPPPVIEAIYTLDVAKKTPVVKKATNTTIQLVKGDPGAKCRKIGQECRGRRELDLVDPTNSADAPNELDEELLDGSIFNVKDDRGDVLRNLDMFYFCDEEGSPISLDIFELPWEQRPLIMGFGTVIQPLPPIELPAPIRYYMPEITPSSKRKRSKSRKASRGKRKPARQSLDSSSDGSGSESDSKGEKRQKNGSTLLQVDGCGDNDYSDYNMEASTHIFSTRIYTYIKKKSLKRGLSQMDGASDDGNDSSSSESDNSSSDDSNSSVNSGSSAIKPSNPTSDMDSNSRGADSDSNDSSDSKPIGTMKKRVSANATSSYCKVHASTPKVVGADLDDLMRADGMQSVAIEGDEEELDLLECGFRYPEKCSRQRIWLPEISDWCLDYSDGDPTLWVITKHAWYKIAGPISGMLPHWSYRPHFTKPRLMFEACFHIAFVLREWLPKNPGLSYRATLQQVIEQSILGRYPLTTKFMIENYKFIASQLGSLGEEYGGNWLESAFFKQLQRMNDSYIIRIAKAEKSKSESEARRLIREREVIERRQKAEDERIKKEEIRKQRENERLEKKKYPMEDLEVLLELPEEERSRRPIDPSTPFQSVDISGNLLGELLMAYQTLISHQTLIIDCPRVDFPQLLSGMSGNTENSVVIGDVFMALLRTILTSSFDSKVFNEESTLYGVQERPLLEKLNVFTWPEVLRQIMCPDERSIGPFDPLIGCELVHKLISGQSTAVAFLQPVDVTGLGLADYYEIVKIPMDLSTVDSKLRSGAYEDDENLFIEDMRLIWSNAIRYNGEESEIGRIAHALSEMCENEYQRLVVNSKERIERRKLLCDQNPTNLDLHHALFMYDFSELPIEYRISALVWATNELLSVASIRAEIERNAELEFEIMREFRKDEKEVELLRRNADKTRREREDEFRQMCVNQGIPTNYNNVFSDATKKKHEFIAEFYTNISNERLAEEATYAAEKKSKEKLLDERLRALNVRFEPLGKDRYHVRYWFFQPGLLFREEEGSFSVYTELEQVESLKAWLNPKGQREFELKNRLESVYELIVAHLPSVSKVATYDTNVSIASVVGLPIDTMEAFNVEVKTSVHNAVKHALCTLNDYVCENGCVKQSFPERAQWLQKVRSSQETKDLIPLVLTLEYFLFTNLNDDLICANWKRKRRSWVRNTDCCRTFTQVVYLIVFLLQECFVVDSFVDYVVQLDRKEWFKLRPKPVRNFCPEVDQHVIYFGDGHAQAMKVDKKNKKPVKCDAPFVGVTVACKATNVSYHHGSGDPYALLTLVPYTDDSLIRPPGSFICSPPSTIQRLGRILARIVGKLRADPDSGPFLEPVSKVDFPTYTDIVLHPMDLSKIARKVKNDEYNTVEAFVQDVKVMADNCALFCEGRFPTLPPMARQLVSLCESLVKKYGAEIKSALGNVEEQRAQSAKSGQGSQIPSKMVIVIRLENRLPEFIVDSQRYEAAISRPWKSGDKVRVLFRDPQGMPTEYFGGVAAGSLPFDRNGFLPWEALRVTWDEDDGSDSNRVNPWEAELVSKK</sequence>
<accession>A0A6G0WE00</accession>
<evidence type="ECO:0000256" key="6">
    <source>
        <dbReference type="PROSITE-ProRule" id="PRU00035"/>
    </source>
</evidence>
<evidence type="ECO:0000256" key="8">
    <source>
        <dbReference type="SAM" id="MobiDB-lite"/>
    </source>
</evidence>